<feature type="compositionally biased region" description="Polar residues" evidence="1">
    <location>
        <begin position="68"/>
        <end position="89"/>
    </location>
</feature>
<evidence type="ECO:0000313" key="3">
    <source>
        <dbReference type="Proteomes" id="UP001159427"/>
    </source>
</evidence>
<gene>
    <name evidence="2" type="ORF">PEVE_00016979</name>
</gene>
<comment type="caution">
    <text evidence="2">The sequence shown here is derived from an EMBL/GenBank/DDBJ whole genome shotgun (WGS) entry which is preliminary data.</text>
</comment>
<accession>A0ABN8S8K9</accession>
<dbReference type="Proteomes" id="UP001159427">
    <property type="component" value="Unassembled WGS sequence"/>
</dbReference>
<feature type="region of interest" description="Disordered" evidence="1">
    <location>
        <begin position="48"/>
        <end position="89"/>
    </location>
</feature>
<feature type="non-terminal residue" evidence="2">
    <location>
        <position position="89"/>
    </location>
</feature>
<name>A0ABN8S8K9_9CNID</name>
<evidence type="ECO:0000313" key="2">
    <source>
        <dbReference type="EMBL" id="CAH3186600.1"/>
    </source>
</evidence>
<reference evidence="2 3" key="1">
    <citation type="submission" date="2022-05" db="EMBL/GenBank/DDBJ databases">
        <authorList>
            <consortium name="Genoscope - CEA"/>
            <person name="William W."/>
        </authorList>
    </citation>
    <scope>NUCLEOTIDE SEQUENCE [LARGE SCALE GENOMIC DNA]</scope>
</reference>
<dbReference type="EMBL" id="CALNXI010002348">
    <property type="protein sequence ID" value="CAH3186600.1"/>
    <property type="molecule type" value="Genomic_DNA"/>
</dbReference>
<protein>
    <submittedName>
        <fullName evidence="2">Uncharacterized protein</fullName>
    </submittedName>
</protein>
<organism evidence="2 3">
    <name type="scientific">Porites evermanni</name>
    <dbReference type="NCBI Taxonomy" id="104178"/>
    <lineage>
        <taxon>Eukaryota</taxon>
        <taxon>Metazoa</taxon>
        <taxon>Cnidaria</taxon>
        <taxon>Anthozoa</taxon>
        <taxon>Hexacorallia</taxon>
        <taxon>Scleractinia</taxon>
        <taxon>Fungiina</taxon>
        <taxon>Poritidae</taxon>
        <taxon>Porites</taxon>
    </lineage>
</organism>
<feature type="compositionally biased region" description="Polar residues" evidence="1">
    <location>
        <begin position="51"/>
        <end position="60"/>
    </location>
</feature>
<feature type="non-terminal residue" evidence="2">
    <location>
        <position position="1"/>
    </location>
</feature>
<keyword evidence="3" id="KW-1185">Reference proteome</keyword>
<sequence>KDHPNFVSASPPSKDLQWAGRCTGFKAIPSTIDCYTANNNNVRRLCPCKNPSGTKSPTQSTHDHEIKSSTSGGKVSSAQTRASQEHSTG</sequence>
<proteinExistence type="predicted"/>
<evidence type="ECO:0000256" key="1">
    <source>
        <dbReference type="SAM" id="MobiDB-lite"/>
    </source>
</evidence>